<reference evidence="1" key="1">
    <citation type="submission" date="2021-05" db="EMBL/GenBank/DDBJ databases">
        <title>An isolated secondary fermenter in methanogenic hydrocarbon-degrading communities.</title>
        <authorList>
            <person name="Liu Y.-F."/>
            <person name="Liu Z.-l."/>
        </authorList>
    </citation>
    <scope>NUCLEOTIDE SEQUENCE</scope>
    <source>
        <strain evidence="1">L-13</strain>
    </source>
</reference>
<evidence type="ECO:0000313" key="2">
    <source>
        <dbReference type="Proteomes" id="UP000682204"/>
    </source>
</evidence>
<proteinExistence type="predicted"/>
<name>A0ACD1E019_9BACT</name>
<accession>A0ACD1E019</accession>
<gene>
    <name evidence="1" type="ORF">KIH16_01065</name>
</gene>
<keyword evidence="2" id="KW-1185">Reference proteome</keyword>
<organism evidence="1 2">
    <name type="scientific">Aminirod propionatiphilus</name>
    <dbReference type="NCBI Taxonomy" id="3415223"/>
    <lineage>
        <taxon>Bacteria</taxon>
        <taxon>Thermotogati</taxon>
        <taxon>Synergistota</taxon>
        <taxon>Synergistia</taxon>
        <taxon>Synergistales</taxon>
        <taxon>Aminiphilaceae</taxon>
        <taxon>Aminirod</taxon>
    </lineage>
</organism>
<evidence type="ECO:0000313" key="1">
    <source>
        <dbReference type="EMBL" id="QVL37753.1"/>
    </source>
</evidence>
<sequence length="169" mass="19246">MNHYSPDVKEQLVKRMMPPENASLSTLARETGISFETLRQWRKKARIETGSPVPGNGRRPQSWSPGDKLLAVLATAGMNETEQAEYCRSKGLYVEEIRSWREACLDGLAAGRDRDNVRELREELTSHRGRLKELERELRRKEKALAETAALLTLRKKAQAIWGDDEDGI</sequence>
<dbReference type="EMBL" id="CP074691">
    <property type="protein sequence ID" value="QVL37753.1"/>
    <property type="molecule type" value="Genomic_DNA"/>
</dbReference>
<protein>
    <submittedName>
        <fullName evidence="1">Transposase</fullName>
    </submittedName>
</protein>
<dbReference type="Proteomes" id="UP000682204">
    <property type="component" value="Chromosome"/>
</dbReference>